<dbReference type="PIRSF" id="PIRSF000390">
    <property type="entry name" value="PLP_StrS"/>
    <property type="match status" value="1"/>
</dbReference>
<gene>
    <name evidence="5" type="ORF">CDV25_00590</name>
</gene>
<keyword evidence="5" id="KW-0808">Transferase</keyword>
<dbReference type="GO" id="GO:0008483">
    <property type="term" value="F:transaminase activity"/>
    <property type="evidence" value="ECO:0007669"/>
    <property type="project" value="UniProtKB-KW"/>
</dbReference>
<evidence type="ECO:0000256" key="1">
    <source>
        <dbReference type="ARBA" id="ARBA00037999"/>
    </source>
</evidence>
<dbReference type="CDD" id="cd00616">
    <property type="entry name" value="AHBA_syn"/>
    <property type="match status" value="1"/>
</dbReference>
<dbReference type="InterPro" id="IPR015424">
    <property type="entry name" value="PyrdxlP-dep_Trfase"/>
</dbReference>
<dbReference type="EMBL" id="CP021886">
    <property type="protein sequence ID" value="AWI35035.1"/>
    <property type="molecule type" value="Genomic_DNA"/>
</dbReference>
<dbReference type="InterPro" id="IPR015422">
    <property type="entry name" value="PyrdxlP-dep_Trfase_small"/>
</dbReference>
<feature type="active site" description="Proton acceptor" evidence="2">
    <location>
        <position position="182"/>
    </location>
</feature>
<dbReference type="KEGG" id="had:CDV25_00590"/>
<reference evidence="5 6" key="1">
    <citation type="submission" date="2017-06" db="EMBL/GenBank/DDBJ databases">
        <title>Complete genome of Helicobacter apodemus.</title>
        <authorList>
            <person name="Cho S."/>
        </authorList>
    </citation>
    <scope>NUCLEOTIDE SEQUENCE [LARGE SCALE GENOMIC DNA]</scope>
    <source>
        <strain evidence="6">SNUVETPUB-15-01</strain>
    </source>
</reference>
<dbReference type="Pfam" id="PF01041">
    <property type="entry name" value="DegT_DnrJ_EryC1"/>
    <property type="match status" value="1"/>
</dbReference>
<dbReference type="InterPro" id="IPR000653">
    <property type="entry name" value="DegT/StrS_aminotransferase"/>
</dbReference>
<evidence type="ECO:0000313" key="5">
    <source>
        <dbReference type="EMBL" id="AWI35035.1"/>
    </source>
</evidence>
<keyword evidence="5" id="KW-0032">Aminotransferase</keyword>
<dbReference type="SUPFAM" id="SSF53383">
    <property type="entry name" value="PLP-dependent transferases"/>
    <property type="match status" value="1"/>
</dbReference>
<accession>A0A2U8FHH9</accession>
<dbReference type="OrthoDB" id="9766188at2"/>
<dbReference type="Proteomes" id="UP000244890">
    <property type="component" value="Chromosome"/>
</dbReference>
<evidence type="ECO:0000256" key="4">
    <source>
        <dbReference type="RuleBase" id="RU004508"/>
    </source>
</evidence>
<dbReference type="GO" id="GO:0030170">
    <property type="term" value="F:pyridoxal phosphate binding"/>
    <property type="evidence" value="ECO:0007669"/>
    <property type="project" value="TreeGrafter"/>
</dbReference>
<evidence type="ECO:0000313" key="6">
    <source>
        <dbReference type="Proteomes" id="UP000244890"/>
    </source>
</evidence>
<dbReference type="Gene3D" id="3.40.640.10">
    <property type="entry name" value="Type I PLP-dependent aspartate aminotransferase-like (Major domain)"/>
    <property type="match status" value="1"/>
</dbReference>
<comment type="similarity">
    <text evidence="1 4">Belongs to the DegT/DnrJ/EryC1 family.</text>
</comment>
<dbReference type="AlphaFoldDB" id="A0A2U8FHH9"/>
<proteinExistence type="inferred from homology"/>
<name>A0A2U8FHH9_9HELI</name>
<dbReference type="PANTHER" id="PTHR30244">
    <property type="entry name" value="TRANSAMINASE"/>
    <property type="match status" value="1"/>
</dbReference>
<feature type="modified residue" description="N6-(pyridoxal phosphate)lysine" evidence="3">
    <location>
        <position position="182"/>
    </location>
</feature>
<keyword evidence="3 4" id="KW-0663">Pyridoxal phosphate</keyword>
<dbReference type="GO" id="GO:0000271">
    <property type="term" value="P:polysaccharide biosynthetic process"/>
    <property type="evidence" value="ECO:0007669"/>
    <property type="project" value="TreeGrafter"/>
</dbReference>
<sequence>MQMKPWFGKEEKEALCAYMDEGGFLTEFKRTEQFEGMIADYTKAKHCIVVNNGTISLTLAALAAGVEAGDEVIVPNYTMIATPNSVKLFGAKPVFVDVEEDTLCMDIQKAKESITSKTKALILVSANGRYPRAGIEAFEKLCQEHNLALIEDAAQSLGSFYPNGKHIGSVGLVGSFSFSAPKIISTGQGGALITNDDRIAKTLRKLKDFGRSGGGNDFHNSIGYNFKFTELQACVGIEQMKKLESRIARKKEIYTLYKNGLESIEGIRLIEQDIEHTTPWFYEVLLDKRDELQNYLKGENIGTRLMYGPINKQVAYGVLGEHKVSNMIGKKGLWLPSFTQLTNEEIAYVCERIQRFFR</sequence>
<dbReference type="Gene3D" id="3.90.1150.10">
    <property type="entry name" value="Aspartate Aminotransferase, domain 1"/>
    <property type="match status" value="1"/>
</dbReference>
<protein>
    <submittedName>
        <fullName evidence="5">Aminotransferase</fullName>
    </submittedName>
</protein>
<dbReference type="InterPro" id="IPR015421">
    <property type="entry name" value="PyrdxlP-dep_Trfase_major"/>
</dbReference>
<evidence type="ECO:0000256" key="2">
    <source>
        <dbReference type="PIRSR" id="PIRSR000390-1"/>
    </source>
</evidence>
<evidence type="ECO:0000256" key="3">
    <source>
        <dbReference type="PIRSR" id="PIRSR000390-2"/>
    </source>
</evidence>
<organism evidence="5 6">
    <name type="scientific">Helicobacter apodemus</name>
    <dbReference type="NCBI Taxonomy" id="135569"/>
    <lineage>
        <taxon>Bacteria</taxon>
        <taxon>Pseudomonadati</taxon>
        <taxon>Campylobacterota</taxon>
        <taxon>Epsilonproteobacteria</taxon>
        <taxon>Campylobacterales</taxon>
        <taxon>Helicobacteraceae</taxon>
        <taxon>Helicobacter</taxon>
    </lineage>
</organism>
<dbReference type="PANTHER" id="PTHR30244:SF34">
    <property type="entry name" value="DTDP-4-AMINO-4,6-DIDEOXYGALACTOSE TRANSAMINASE"/>
    <property type="match status" value="1"/>
</dbReference>